<dbReference type="AlphaFoldDB" id="A0A2K4W3H2"/>
<gene>
    <name evidence="1" type="ORF">PL963_P400061</name>
</gene>
<protein>
    <submittedName>
        <fullName evidence="1">Uncharacterized protein</fullName>
    </submittedName>
</protein>
<proteinExistence type="predicted"/>
<keyword evidence="2" id="KW-1185">Reference proteome</keyword>
<evidence type="ECO:0000313" key="1">
    <source>
        <dbReference type="EMBL" id="SOS30433.1"/>
    </source>
</evidence>
<dbReference type="EMBL" id="LT963399">
    <property type="protein sequence ID" value="SOS30433.1"/>
    <property type="molecule type" value="Genomic_DNA"/>
</dbReference>
<evidence type="ECO:0000313" key="2">
    <source>
        <dbReference type="Proteomes" id="UP000239025"/>
    </source>
</evidence>
<dbReference type="Proteomes" id="UP000239025">
    <property type="component" value="Plasmid PP4"/>
</dbReference>
<geneLocation type="plasmid" evidence="1 2">
    <name>PP4</name>
</geneLocation>
<accession>A0A2K4W3H2</accession>
<sequence>MSAQLHVFHRRDITVVIFFLHERAIPFQEDSHRRRFGPADTIILAFGGHAVDERSYQTVWHDAVRIRLERLLGRIAKHQARSVHWPVWTEQMFADKTVHPVWPFKTFGIRKLVTDGEQVILAVLKHVMRTFGLIVNANRSYQRWEYFPLFTTEILCDRQTDTTHLESGTPHVFVTRWHRAKFGSPYCVRAAFTGDIAFKHHVQLAVIGINERTGIAKVPARVLRFGLIIRAVGLEQFFDLGKVFQLHALFGRHNTATYLGDRCAGRDAGVIEINIAFVIQQYGCARPLSSGGRYPLGHYTATKNPVLAGTRVPIAHACAAMSIFPVTLDVIATVGPQVLRVVRMAVRRQGDDH</sequence>
<name>A0A2K4W3H2_9PSED</name>
<keyword evidence="1" id="KW-0614">Plasmid</keyword>
<reference evidence="2" key="1">
    <citation type="submission" date="2017-11" db="EMBL/GenBank/DDBJ databases">
        <authorList>
            <person name="Blom J."/>
        </authorList>
    </citation>
    <scope>NUCLEOTIDE SEQUENCE [LARGE SCALE GENOMIC DNA]</scope>
    <source>
        <plasmid evidence="2">PP4</plasmid>
    </source>
</reference>
<organism evidence="1 2">
    <name type="scientific">Pseudomonas cerasi</name>
    <dbReference type="NCBI Taxonomy" id="1583341"/>
    <lineage>
        <taxon>Bacteria</taxon>
        <taxon>Pseudomonadati</taxon>
        <taxon>Pseudomonadota</taxon>
        <taxon>Gammaproteobacteria</taxon>
        <taxon>Pseudomonadales</taxon>
        <taxon>Pseudomonadaceae</taxon>
        <taxon>Pseudomonas</taxon>
    </lineage>
</organism>